<comment type="cofactor">
    <cofactor evidence="4">
        <name>[2Fe-2S] cluster</name>
        <dbReference type="ChEBI" id="CHEBI:190135"/>
    </cofactor>
</comment>
<dbReference type="InterPro" id="IPR011339">
    <property type="entry name" value="ISCU"/>
</dbReference>
<evidence type="ECO:0000256" key="1">
    <source>
        <dbReference type="ARBA" id="ARBA00006420"/>
    </source>
</evidence>
<dbReference type="GO" id="GO:0005506">
    <property type="term" value="F:iron ion binding"/>
    <property type="evidence" value="ECO:0007669"/>
    <property type="project" value="UniProtKB-UniRule"/>
</dbReference>
<comment type="function">
    <text evidence="4">Scaffold protein for the de novo synthesis of iron-sulfur (Fe-S) clusters within mitochondria, which is required for maturation of both mitochondrial and cytoplasmic [2Fe-2S] and [4Fe-4S] proteins.</text>
</comment>
<evidence type="ECO:0000256" key="2">
    <source>
        <dbReference type="ARBA" id="ARBA00022723"/>
    </source>
</evidence>
<name>A0A8X7Q4G0_BRACI</name>
<keyword evidence="4" id="KW-0001">2Fe-2S</keyword>
<dbReference type="GO" id="GO:0051537">
    <property type="term" value="F:2 iron, 2 sulfur cluster binding"/>
    <property type="evidence" value="ECO:0007669"/>
    <property type="project" value="UniProtKB-KW"/>
</dbReference>
<keyword evidence="3 4" id="KW-0408">Iron</keyword>
<keyword evidence="4" id="KW-0411">Iron-sulfur</keyword>
<dbReference type="Proteomes" id="UP000886595">
    <property type="component" value="Unassembled WGS sequence"/>
</dbReference>
<keyword evidence="4" id="KW-0496">Mitochondrion</keyword>
<proteinExistence type="inferred from homology"/>
<dbReference type="EMBL" id="JAAMPC010000014">
    <property type="protein sequence ID" value="KAG2263486.1"/>
    <property type="molecule type" value="Genomic_DNA"/>
</dbReference>
<organism evidence="6 7">
    <name type="scientific">Brassica carinata</name>
    <name type="common">Ethiopian mustard</name>
    <name type="synonym">Abyssinian cabbage</name>
    <dbReference type="NCBI Taxonomy" id="52824"/>
    <lineage>
        <taxon>Eukaryota</taxon>
        <taxon>Viridiplantae</taxon>
        <taxon>Streptophyta</taxon>
        <taxon>Embryophyta</taxon>
        <taxon>Tracheophyta</taxon>
        <taxon>Spermatophyta</taxon>
        <taxon>Magnoliopsida</taxon>
        <taxon>eudicotyledons</taxon>
        <taxon>Gunneridae</taxon>
        <taxon>Pentapetalae</taxon>
        <taxon>rosids</taxon>
        <taxon>malvids</taxon>
        <taxon>Brassicales</taxon>
        <taxon>Brassicaceae</taxon>
        <taxon>Brassiceae</taxon>
        <taxon>Brassica</taxon>
    </lineage>
</organism>
<sequence>MTQRNSEEESPTPPPMMLKQTAKKAFVGLRNSTAGRRFYHENVIDHFENPRNVGSFKRDDPDVGTGLVGSPACGDLMTLQIKVDESGHITDSRFKTFGCGAAIAASSVASEWIKGKTVAEVITIKNAEIAKHLRLPPVKLHCSMLAEDAIKSAVQNYKEKKAIADAAVA</sequence>
<evidence type="ECO:0000313" key="7">
    <source>
        <dbReference type="Proteomes" id="UP000886595"/>
    </source>
</evidence>
<dbReference type="PANTHER" id="PTHR10093">
    <property type="entry name" value="IRON-SULFUR CLUSTER ASSEMBLY ENZYME NIFU HOMOLOG"/>
    <property type="match status" value="1"/>
</dbReference>
<dbReference type="NCBIfam" id="TIGR01999">
    <property type="entry name" value="iscU"/>
    <property type="match status" value="1"/>
</dbReference>
<dbReference type="GO" id="GO:0005759">
    <property type="term" value="C:mitochondrial matrix"/>
    <property type="evidence" value="ECO:0007669"/>
    <property type="project" value="UniProtKB-SubCell"/>
</dbReference>
<comment type="similarity">
    <text evidence="1 4">Belongs to the NifU family.</text>
</comment>
<protein>
    <recommendedName>
        <fullName evidence="4">Iron-sulfur cluster assembly protein</fullName>
    </recommendedName>
</protein>
<gene>
    <name evidence="6" type="ORF">Bca52824_070565</name>
</gene>
<dbReference type="OrthoDB" id="1925777at2759"/>
<keyword evidence="2 4" id="KW-0479">Metal-binding</keyword>
<dbReference type="CDD" id="cd06664">
    <property type="entry name" value="IscU_like"/>
    <property type="match status" value="1"/>
</dbReference>
<accession>A0A8X7Q4G0</accession>
<dbReference type="Pfam" id="PF01592">
    <property type="entry name" value="NifU_N"/>
    <property type="match status" value="1"/>
</dbReference>
<dbReference type="GO" id="GO:0016226">
    <property type="term" value="P:iron-sulfur cluster assembly"/>
    <property type="evidence" value="ECO:0007669"/>
    <property type="project" value="UniProtKB-UniRule"/>
</dbReference>
<feature type="domain" description="NIF system FeS cluster assembly NifU N-terminal" evidence="5">
    <location>
        <begin position="39"/>
        <end position="162"/>
    </location>
</feature>
<dbReference type="Gene3D" id="3.90.1010.10">
    <property type="match status" value="1"/>
</dbReference>
<evidence type="ECO:0000313" key="6">
    <source>
        <dbReference type="EMBL" id="KAG2263486.1"/>
    </source>
</evidence>
<reference evidence="6 7" key="1">
    <citation type="submission" date="2020-02" db="EMBL/GenBank/DDBJ databases">
        <authorList>
            <person name="Ma Q."/>
            <person name="Huang Y."/>
            <person name="Song X."/>
            <person name="Pei D."/>
        </authorList>
    </citation>
    <scope>NUCLEOTIDE SEQUENCE [LARGE SCALE GENOMIC DNA]</scope>
    <source>
        <strain evidence="6">Sxm20200214</strain>
        <tissue evidence="6">Leaf</tissue>
    </source>
</reference>
<dbReference type="FunFam" id="3.90.1010.10:FF:000008">
    <property type="entry name" value="Iron-sulfur cluster assembly enzyme"/>
    <property type="match status" value="1"/>
</dbReference>
<evidence type="ECO:0000256" key="3">
    <source>
        <dbReference type="ARBA" id="ARBA00023004"/>
    </source>
</evidence>
<comment type="subcellular location">
    <subcellularLocation>
        <location evidence="4">Mitochondrion matrix</location>
    </subcellularLocation>
</comment>
<keyword evidence="4" id="KW-0809">Transit peptide</keyword>
<evidence type="ECO:0000259" key="5">
    <source>
        <dbReference type="Pfam" id="PF01592"/>
    </source>
</evidence>
<dbReference type="InterPro" id="IPR002871">
    <property type="entry name" value="NIF_FeS_clus_asmbl_NifU_N"/>
</dbReference>
<comment type="caution">
    <text evidence="6">The sequence shown here is derived from an EMBL/GenBank/DDBJ whole genome shotgun (WGS) entry which is preliminary data.</text>
</comment>
<evidence type="ECO:0000256" key="4">
    <source>
        <dbReference type="RuleBase" id="RU362089"/>
    </source>
</evidence>
<keyword evidence="7" id="KW-1185">Reference proteome</keyword>
<dbReference type="SUPFAM" id="SSF82649">
    <property type="entry name" value="SufE/NifU"/>
    <property type="match status" value="1"/>
</dbReference>
<dbReference type="AlphaFoldDB" id="A0A8X7Q4G0"/>